<evidence type="ECO:0000313" key="1">
    <source>
        <dbReference type="EMBL" id="QDV34232.1"/>
    </source>
</evidence>
<accession>A0A518H077</accession>
<dbReference type="Proteomes" id="UP000317835">
    <property type="component" value="Chromosome"/>
</dbReference>
<name>A0A518H077_9BACT</name>
<proteinExistence type="predicted"/>
<keyword evidence="2" id="KW-1185">Reference proteome</keyword>
<gene>
    <name evidence="1" type="ORF">ElP_21170</name>
</gene>
<organism evidence="1 2">
    <name type="scientific">Tautonia plasticadhaerens</name>
    <dbReference type="NCBI Taxonomy" id="2527974"/>
    <lineage>
        <taxon>Bacteria</taxon>
        <taxon>Pseudomonadati</taxon>
        <taxon>Planctomycetota</taxon>
        <taxon>Planctomycetia</taxon>
        <taxon>Isosphaerales</taxon>
        <taxon>Isosphaeraceae</taxon>
        <taxon>Tautonia</taxon>
    </lineage>
</organism>
<sequence>MLIPDVVIVSLASALSPPLPPMAELTSTEIRRELARFSMRVTLPGRSFRAGEPIPLSCAFENHSVEETTIWSRGFWANHLVTVTDEDDREPFLTPWGRERREAFAPFGPWSKNVRFRIGPGRSMVRAGEGSALVDLARMYVLGAGRYAVRVVYHETQEPAMRVESAPVLFEVR</sequence>
<dbReference type="EMBL" id="CP036426">
    <property type="protein sequence ID" value="QDV34232.1"/>
    <property type="molecule type" value="Genomic_DNA"/>
</dbReference>
<dbReference type="KEGG" id="tpla:ElP_21170"/>
<dbReference type="RefSeq" id="WP_145268984.1">
    <property type="nucleotide sequence ID" value="NZ_CP036426.1"/>
</dbReference>
<reference evidence="1 2" key="1">
    <citation type="submission" date="2019-02" db="EMBL/GenBank/DDBJ databases">
        <title>Deep-cultivation of Planctomycetes and their phenomic and genomic characterization uncovers novel biology.</title>
        <authorList>
            <person name="Wiegand S."/>
            <person name="Jogler M."/>
            <person name="Boedeker C."/>
            <person name="Pinto D."/>
            <person name="Vollmers J."/>
            <person name="Rivas-Marin E."/>
            <person name="Kohn T."/>
            <person name="Peeters S.H."/>
            <person name="Heuer A."/>
            <person name="Rast P."/>
            <person name="Oberbeckmann S."/>
            <person name="Bunk B."/>
            <person name="Jeske O."/>
            <person name="Meyerdierks A."/>
            <person name="Storesund J.E."/>
            <person name="Kallscheuer N."/>
            <person name="Luecker S."/>
            <person name="Lage O.M."/>
            <person name="Pohl T."/>
            <person name="Merkel B.J."/>
            <person name="Hornburger P."/>
            <person name="Mueller R.-W."/>
            <person name="Bruemmer F."/>
            <person name="Labrenz M."/>
            <person name="Spormann A.M."/>
            <person name="Op den Camp H."/>
            <person name="Overmann J."/>
            <person name="Amann R."/>
            <person name="Jetten M.S.M."/>
            <person name="Mascher T."/>
            <person name="Medema M.H."/>
            <person name="Devos D.P."/>
            <person name="Kaster A.-K."/>
            <person name="Ovreas L."/>
            <person name="Rohde M."/>
            <person name="Galperin M.Y."/>
            <person name="Jogler C."/>
        </authorList>
    </citation>
    <scope>NUCLEOTIDE SEQUENCE [LARGE SCALE GENOMIC DNA]</scope>
    <source>
        <strain evidence="1 2">ElP</strain>
    </source>
</reference>
<dbReference type="OrthoDB" id="9931388at2"/>
<protein>
    <submittedName>
        <fullName evidence="1">Uncharacterized protein</fullName>
    </submittedName>
</protein>
<dbReference type="AlphaFoldDB" id="A0A518H077"/>
<evidence type="ECO:0000313" key="2">
    <source>
        <dbReference type="Proteomes" id="UP000317835"/>
    </source>
</evidence>